<feature type="region of interest" description="Disordered" evidence="1">
    <location>
        <begin position="284"/>
        <end position="490"/>
    </location>
</feature>
<dbReference type="GeneID" id="24093128"/>
<organism evidence="2 3">
    <name type="scientific">Fibroporia radiculosa</name>
    <dbReference type="NCBI Taxonomy" id="599839"/>
    <lineage>
        <taxon>Eukaryota</taxon>
        <taxon>Fungi</taxon>
        <taxon>Dikarya</taxon>
        <taxon>Basidiomycota</taxon>
        <taxon>Agaricomycotina</taxon>
        <taxon>Agaricomycetes</taxon>
        <taxon>Polyporales</taxon>
        <taxon>Fibroporiaceae</taxon>
        <taxon>Fibroporia</taxon>
    </lineage>
</organism>
<dbReference type="HOGENOM" id="CLU_282422_0_0_1"/>
<feature type="compositionally biased region" description="Low complexity" evidence="1">
    <location>
        <begin position="754"/>
        <end position="780"/>
    </location>
</feature>
<dbReference type="OrthoDB" id="5865767at2759"/>
<protein>
    <recommendedName>
        <fullName evidence="4">PH domain-containing protein</fullName>
    </recommendedName>
</protein>
<evidence type="ECO:0008006" key="4">
    <source>
        <dbReference type="Google" id="ProtNLM"/>
    </source>
</evidence>
<dbReference type="PANTHER" id="PTHR37283:SF1">
    <property type="entry name" value="PH DOMAIN-CONTAINING PROTEIN YHR131C"/>
    <property type="match status" value="1"/>
</dbReference>
<dbReference type="AlphaFoldDB" id="J7RGM2"/>
<feature type="region of interest" description="Disordered" evidence="1">
    <location>
        <begin position="502"/>
        <end position="599"/>
    </location>
</feature>
<keyword evidence="3" id="KW-1185">Reference proteome</keyword>
<dbReference type="InterPro" id="IPR011993">
    <property type="entry name" value="PH-like_dom_sf"/>
</dbReference>
<feature type="compositionally biased region" description="Low complexity" evidence="1">
    <location>
        <begin position="820"/>
        <end position="855"/>
    </location>
</feature>
<feature type="compositionally biased region" description="Acidic residues" evidence="1">
    <location>
        <begin position="331"/>
        <end position="348"/>
    </location>
</feature>
<feature type="region of interest" description="Disordered" evidence="1">
    <location>
        <begin position="199"/>
        <end position="265"/>
    </location>
</feature>
<feature type="region of interest" description="Disordered" evidence="1">
    <location>
        <begin position="813"/>
        <end position="866"/>
    </location>
</feature>
<accession>J7RGM2</accession>
<feature type="compositionally biased region" description="Basic and acidic residues" evidence="1">
    <location>
        <begin position="589"/>
        <end position="598"/>
    </location>
</feature>
<dbReference type="PANTHER" id="PTHR37283">
    <property type="entry name" value="PH DOMAIN-CONTAINING PROTEIN YHR131C"/>
    <property type="match status" value="1"/>
</dbReference>
<feature type="region of interest" description="Disordered" evidence="1">
    <location>
        <begin position="676"/>
        <end position="797"/>
    </location>
</feature>
<dbReference type="Proteomes" id="UP000006352">
    <property type="component" value="Unassembled WGS sequence"/>
</dbReference>
<feature type="compositionally biased region" description="Low complexity" evidence="1">
    <location>
        <begin position="447"/>
        <end position="458"/>
    </location>
</feature>
<evidence type="ECO:0000313" key="2">
    <source>
        <dbReference type="EMBL" id="CCL98217.1"/>
    </source>
</evidence>
<evidence type="ECO:0000256" key="1">
    <source>
        <dbReference type="SAM" id="MobiDB-lite"/>
    </source>
</evidence>
<feature type="compositionally biased region" description="Basic and acidic residues" evidence="1">
    <location>
        <begin position="436"/>
        <end position="446"/>
    </location>
</feature>
<dbReference type="RefSeq" id="XP_012177500.1">
    <property type="nucleotide sequence ID" value="XM_012322110.1"/>
</dbReference>
<feature type="compositionally biased region" description="Pro residues" evidence="1">
    <location>
        <begin position="713"/>
        <end position="734"/>
    </location>
</feature>
<sequence>MSAGRTGTMLQDPHRDQSAANIRTSHFLKKVSNIRTPKRKNSDSKQLEVCERGARSMDLGSKDFAMLNNQHATLRVNRGESPVRYSSETAPESRNWLRVGRSMTEGLPANVTSPLADSTPVLHLRSVSDSTPPLSRARSQDLVEQIGSIQPRDGFSSGRGKGAAVPDLEADPVPSAPNVNLPIPAAEDDDESLAVVPVPPIIVDPSDDGPDPTALASRASPPTLTLDTSGFGPASSLWSSSSEVSPGLSGKRDLAPRLATLPPPMMASYTAKGAARLTPSIITRHPPMPILNLPTLPSITPTPPVREQAPLRSIPALPMRGPSETEREGDQEGDGLLEEDEDEDEGYDDASPGIREPDAGASDEDDADESADMTSPASRVPRSAEQRQIDSHLGVSTEVTERPNRASVYLTPRAYSGLPAALTRPGPSSVASDYFSSKKSDRDSERSSSPTRTPRPSDYINTPSLRTPVVGNGPQIIPMPNGSPRPGLYQFGSRSMVDLLSTKGKDKLASPIIGADSVMQRRRSKLPPGPPLVDEDASGAPSVQVEPEEDESPASPTLRRQRSLPTYKMSSNPPPYPSFHPRRGPAIQPRDEEGKERLPSYSNSIHLAVVMPRKLEFTAPGIQAKDRKWRRVLCVLEGTAFKVYKCPPGAAGVSAIEEWWEKKVGVGDITVSHPAAAAQPGIRVSAVRGRTTEAESQTERPRKADNPDDTPSTPIPENSPPLVHPPPPLPPPPSRSKLHITNLLHPSRSSHFKNSGATATARTSSTSNRSTLSTSSRSSNVDLPRPRASMDPLRTDDHSMISVVPRASVDVAPARSSYASTTPSRVSTSNSSPSATDSSSIFSRSRLLSPSSDYSQPNSAKSVVEPSPKDLLRAYTLQHAESGLASDYLKRKNVIRVRVEGEQFLLQAQDVASVIEWIEGIQAATNISLDLDERPMPRGPMFPRRRRRRARTVAASTEIPRSSVADATPTILSTPA</sequence>
<gene>
    <name evidence="2" type="ORF">FIBRA_00211</name>
</gene>
<dbReference type="SUPFAM" id="SSF50729">
    <property type="entry name" value="PH domain-like"/>
    <property type="match status" value="1"/>
</dbReference>
<feature type="region of interest" description="Disordered" evidence="1">
    <location>
        <begin position="935"/>
        <end position="976"/>
    </location>
</feature>
<proteinExistence type="predicted"/>
<feature type="compositionally biased region" description="Basic and acidic residues" evidence="1">
    <location>
        <begin position="690"/>
        <end position="706"/>
    </location>
</feature>
<feature type="region of interest" description="Disordered" evidence="1">
    <location>
        <begin position="148"/>
        <end position="185"/>
    </location>
</feature>
<dbReference type="Gene3D" id="2.30.29.30">
    <property type="entry name" value="Pleckstrin-homology domain (PH domain)/Phosphotyrosine-binding domain (PTB)"/>
    <property type="match status" value="2"/>
</dbReference>
<evidence type="ECO:0000313" key="3">
    <source>
        <dbReference type="Proteomes" id="UP000006352"/>
    </source>
</evidence>
<reference evidence="2 3" key="1">
    <citation type="journal article" date="2012" name="Appl. Environ. Microbiol.">
        <title>Short-read sequencing for genomic analysis of the brown rot fungus Fibroporia radiculosa.</title>
        <authorList>
            <person name="Tang J.D."/>
            <person name="Perkins A.D."/>
            <person name="Sonstegard T.S."/>
            <person name="Schroeder S.G."/>
            <person name="Burgess S.C."/>
            <person name="Diehl S.V."/>
        </authorList>
    </citation>
    <scope>NUCLEOTIDE SEQUENCE [LARGE SCALE GENOMIC DNA]</scope>
    <source>
        <strain evidence="2 3">TFFH 294</strain>
    </source>
</reference>
<dbReference type="STRING" id="599839.J7RGM2"/>
<feature type="compositionally biased region" description="Low complexity" evidence="1">
    <location>
        <begin position="290"/>
        <end position="299"/>
    </location>
</feature>
<feature type="compositionally biased region" description="Acidic residues" evidence="1">
    <location>
        <begin position="361"/>
        <end position="371"/>
    </location>
</feature>
<dbReference type="EMBL" id="HE796872">
    <property type="protein sequence ID" value="CCL98217.1"/>
    <property type="molecule type" value="Genomic_DNA"/>
</dbReference>
<dbReference type="InParanoid" id="J7RGM2"/>
<feature type="region of interest" description="Disordered" evidence="1">
    <location>
        <begin position="1"/>
        <end position="47"/>
    </location>
</feature>
<name>J7RGM2_9APHY</name>
<feature type="compositionally biased region" description="Low complexity" evidence="1">
    <location>
        <begin position="229"/>
        <end position="249"/>
    </location>
</feature>